<dbReference type="InterPro" id="IPR002024">
    <property type="entry name" value="Bacterioferritin"/>
</dbReference>
<feature type="binding site" evidence="8">
    <location>
        <position position="51"/>
    </location>
    <ligand>
        <name>Fe cation</name>
        <dbReference type="ChEBI" id="CHEBI:24875"/>
        <label>2</label>
    </ligand>
</feature>
<evidence type="ECO:0000313" key="10">
    <source>
        <dbReference type="EMBL" id="AMR76689.1"/>
    </source>
</evidence>
<name>A0A142JF27_9BURK</name>
<reference evidence="10 11" key="1">
    <citation type="submission" date="2016-03" db="EMBL/GenBank/DDBJ databases">
        <title>Complete genome sequence of a novel chlorpyrifos degrading bacterium, Cupriavidus nantongensis sp. X1.</title>
        <authorList>
            <person name="Fang L."/>
        </authorList>
    </citation>
    <scope>NUCLEOTIDE SEQUENCE [LARGE SCALE GENOMIC DNA]</scope>
    <source>
        <strain evidence="10 11">X1</strain>
    </source>
</reference>
<organism evidence="10 11">
    <name type="scientific">Cupriavidus nantongensis</name>
    <dbReference type="NCBI Taxonomy" id="1796606"/>
    <lineage>
        <taxon>Bacteria</taxon>
        <taxon>Pseudomonadati</taxon>
        <taxon>Pseudomonadota</taxon>
        <taxon>Betaproteobacteria</taxon>
        <taxon>Burkholderiales</taxon>
        <taxon>Burkholderiaceae</taxon>
        <taxon>Cupriavidus</taxon>
    </lineage>
</organism>
<keyword evidence="5 7" id="KW-0479">Metal-binding</keyword>
<dbReference type="GO" id="GO:0008199">
    <property type="term" value="F:ferric iron binding"/>
    <property type="evidence" value="ECO:0007669"/>
    <property type="project" value="InterPro"/>
</dbReference>
<feature type="binding site" evidence="8">
    <location>
        <position position="128"/>
    </location>
    <ligand>
        <name>Fe cation</name>
        <dbReference type="ChEBI" id="CHEBI:24875"/>
        <label>1</label>
    </ligand>
</feature>
<sequence>MKTDKKVIQLLNAQLRHELTAINQYFLHARMYRHWGLRALGKHEYDESIEEMKHADKLIERILLLDGLPNLQDLDKLLVGENTEEMLGCDLKLEQVSQASCKDAIKYFESVGDYVSRQLVVDILEDTEEHIDWLEAQLELVRKVGLQNYIQSAMGGIED</sequence>
<dbReference type="GO" id="GO:0004322">
    <property type="term" value="F:ferroxidase activity"/>
    <property type="evidence" value="ECO:0007669"/>
    <property type="project" value="TreeGrafter"/>
</dbReference>
<dbReference type="InterPro" id="IPR009040">
    <property type="entry name" value="Ferritin-like_diiron"/>
</dbReference>
<accession>A0A142JF27</accession>
<dbReference type="GO" id="GO:0005829">
    <property type="term" value="C:cytosol"/>
    <property type="evidence" value="ECO:0007669"/>
    <property type="project" value="TreeGrafter"/>
</dbReference>
<dbReference type="InterPro" id="IPR008331">
    <property type="entry name" value="Ferritin_DPS_dom"/>
</dbReference>
<dbReference type="PIRSF" id="PIRSF002560">
    <property type="entry name" value="Bacterioferritin"/>
    <property type="match status" value="1"/>
</dbReference>
<keyword evidence="4" id="KW-0349">Heme</keyword>
<feature type="binding site" evidence="8">
    <location>
        <position position="51"/>
    </location>
    <ligand>
        <name>Fe cation</name>
        <dbReference type="ChEBI" id="CHEBI:24875"/>
        <label>1</label>
    </ligand>
</feature>
<dbReference type="RefSeq" id="WP_062796455.1">
    <property type="nucleotide sequence ID" value="NZ_CP014844.1"/>
</dbReference>
<dbReference type="SUPFAM" id="SSF47240">
    <property type="entry name" value="Ferritin-like"/>
    <property type="match status" value="1"/>
</dbReference>
<dbReference type="GO" id="GO:0140315">
    <property type="term" value="F:iron ion sequestering activity"/>
    <property type="evidence" value="ECO:0007669"/>
    <property type="project" value="UniProtKB-ARBA"/>
</dbReference>
<dbReference type="PROSITE" id="PS50905">
    <property type="entry name" value="FERRITIN_LIKE"/>
    <property type="match status" value="1"/>
</dbReference>
<proteinExistence type="inferred from homology"/>
<evidence type="ECO:0000259" key="9">
    <source>
        <dbReference type="PROSITE" id="PS50905"/>
    </source>
</evidence>
<dbReference type="FunFam" id="1.20.1260.10:FF:000005">
    <property type="entry name" value="Bacterioferritin"/>
    <property type="match status" value="1"/>
</dbReference>
<comment type="cofactor">
    <cofactor evidence="1">
        <name>heme b</name>
        <dbReference type="ChEBI" id="CHEBI:60344"/>
    </cofactor>
</comment>
<feature type="binding site" evidence="8">
    <location>
        <position position="130"/>
    </location>
    <ligand>
        <name>Fe cation</name>
        <dbReference type="ChEBI" id="CHEBI:24875"/>
        <label>2</label>
    </ligand>
</feature>
<dbReference type="CDD" id="cd00907">
    <property type="entry name" value="Bacterioferritin"/>
    <property type="match status" value="1"/>
</dbReference>
<dbReference type="GO" id="GO:0020037">
    <property type="term" value="F:heme binding"/>
    <property type="evidence" value="ECO:0007669"/>
    <property type="project" value="TreeGrafter"/>
</dbReference>
<dbReference type="KEGG" id="cnan:A2G96_02430"/>
<feature type="binding site" evidence="8">
    <location>
        <position position="128"/>
    </location>
    <ligand>
        <name>Fe cation</name>
        <dbReference type="ChEBI" id="CHEBI:24875"/>
        <label>2</label>
    </ligand>
</feature>
<dbReference type="EMBL" id="CP014844">
    <property type="protein sequence ID" value="AMR76689.1"/>
    <property type="molecule type" value="Genomic_DNA"/>
</dbReference>
<gene>
    <name evidence="10" type="ORF">A2G96_02430</name>
</gene>
<evidence type="ECO:0000256" key="2">
    <source>
        <dbReference type="ARBA" id="ARBA00008093"/>
    </source>
</evidence>
<feature type="binding site" description="axial binding residue" evidence="8">
    <location>
        <position position="52"/>
    </location>
    <ligand>
        <name>heme b</name>
        <dbReference type="ChEBI" id="CHEBI:60344"/>
        <note>ligand shared between dimeric partners</note>
    </ligand>
    <ligandPart>
        <name>Fe</name>
        <dbReference type="ChEBI" id="CHEBI:18248"/>
    </ligandPart>
</feature>
<dbReference type="PRINTS" id="PR00601">
    <property type="entry name" value="BACFERRITIN"/>
</dbReference>
<dbReference type="Proteomes" id="UP000075238">
    <property type="component" value="Chromosome 1"/>
</dbReference>
<dbReference type="Pfam" id="PF00210">
    <property type="entry name" value="Ferritin"/>
    <property type="match status" value="1"/>
</dbReference>
<dbReference type="GO" id="GO:0006826">
    <property type="term" value="P:iron ion transport"/>
    <property type="evidence" value="ECO:0007669"/>
    <property type="project" value="InterPro"/>
</dbReference>
<dbReference type="PANTHER" id="PTHR30295:SF0">
    <property type="entry name" value="BACTERIOFERRITIN"/>
    <property type="match status" value="1"/>
</dbReference>
<evidence type="ECO:0000256" key="8">
    <source>
        <dbReference type="PIRSR" id="PIRSR002560-1"/>
    </source>
</evidence>
<evidence type="ECO:0000256" key="1">
    <source>
        <dbReference type="ARBA" id="ARBA00001970"/>
    </source>
</evidence>
<feature type="binding site" evidence="8">
    <location>
        <position position="18"/>
    </location>
    <ligand>
        <name>Fe cation</name>
        <dbReference type="ChEBI" id="CHEBI:24875"/>
        <label>1</label>
    </ligand>
</feature>
<dbReference type="NCBIfam" id="TIGR00754">
    <property type="entry name" value="bfr"/>
    <property type="match status" value="1"/>
</dbReference>
<dbReference type="InterPro" id="IPR009078">
    <property type="entry name" value="Ferritin-like_SF"/>
</dbReference>
<feature type="binding site" evidence="8">
    <location>
        <position position="94"/>
    </location>
    <ligand>
        <name>Fe cation</name>
        <dbReference type="ChEBI" id="CHEBI:24875"/>
        <label>2</label>
    </ligand>
</feature>
<evidence type="ECO:0000256" key="4">
    <source>
        <dbReference type="ARBA" id="ARBA00022617"/>
    </source>
</evidence>
<keyword evidence="11" id="KW-1185">Reference proteome</keyword>
<evidence type="ECO:0000256" key="5">
    <source>
        <dbReference type="ARBA" id="ARBA00022723"/>
    </source>
</evidence>
<evidence type="ECO:0000313" key="11">
    <source>
        <dbReference type="Proteomes" id="UP000075238"/>
    </source>
</evidence>
<evidence type="ECO:0000256" key="6">
    <source>
        <dbReference type="ARBA" id="ARBA00023004"/>
    </source>
</evidence>
<evidence type="ECO:0000256" key="7">
    <source>
        <dbReference type="PIRNR" id="PIRNR002560"/>
    </source>
</evidence>
<protein>
    <recommendedName>
        <fullName evidence="7">Bacterioferritin</fullName>
    </recommendedName>
</protein>
<dbReference type="STRING" id="1796606.A2G96_02430"/>
<keyword evidence="3 7" id="KW-0409">Iron storage</keyword>
<feature type="domain" description="Ferritin-like diiron" evidence="9">
    <location>
        <begin position="1"/>
        <end position="145"/>
    </location>
</feature>
<keyword evidence="6 7" id="KW-0408">Iron</keyword>
<dbReference type="Gene3D" id="1.20.1260.10">
    <property type="match status" value="1"/>
</dbReference>
<dbReference type="OrthoDB" id="9800505at2"/>
<feature type="binding site" evidence="8">
    <location>
        <position position="54"/>
    </location>
    <ligand>
        <name>Fe cation</name>
        <dbReference type="ChEBI" id="CHEBI:24875"/>
        <label>1</label>
    </ligand>
</feature>
<dbReference type="InterPro" id="IPR012347">
    <property type="entry name" value="Ferritin-like"/>
</dbReference>
<feature type="binding site" evidence="8">
    <location>
        <position position="50"/>
    </location>
    <ligand>
        <name>Fe cation</name>
        <dbReference type="ChEBI" id="CHEBI:24875"/>
        <label>3</label>
    </ligand>
</feature>
<evidence type="ECO:0000256" key="3">
    <source>
        <dbReference type="ARBA" id="ARBA00022434"/>
    </source>
</evidence>
<dbReference type="PANTHER" id="PTHR30295">
    <property type="entry name" value="BACTERIOFERRITIN"/>
    <property type="match status" value="1"/>
</dbReference>
<comment type="similarity">
    <text evidence="2 7">Belongs to the bacterioferritin family.</text>
</comment>
<dbReference type="GO" id="GO:0006879">
    <property type="term" value="P:intracellular iron ion homeostasis"/>
    <property type="evidence" value="ECO:0007669"/>
    <property type="project" value="UniProtKB-KW"/>
</dbReference>
<dbReference type="AlphaFoldDB" id="A0A142JF27"/>